<gene>
    <name evidence="2" type="ORF">K435DRAFT_794577</name>
</gene>
<feature type="region of interest" description="Disordered" evidence="1">
    <location>
        <begin position="538"/>
        <end position="630"/>
    </location>
</feature>
<feature type="region of interest" description="Disordered" evidence="1">
    <location>
        <begin position="442"/>
        <end position="469"/>
    </location>
</feature>
<dbReference type="AlphaFoldDB" id="A0A4S8MBL6"/>
<sequence>MAFRLSAPLPDPTPYPIAMPASPLRKIIPFPSTFPPELLLRIAALMLSAEPLKAASLISRQWREPMQEQLFRRFLKRVHSKKLALFFEQQPWLAKHLFQLKLVFPLPNLPIIPYLPSLQRLEMEQEAQFRHFFLCPRPFIAPSSHSLCYIEMRKMKASVQFFRQLFTNLNAHKGNAALRTLRLTECSFTDDLTVEPLKLHFRALTVVLDRTNGVDLLCNRFVICGLDTLVITGIRRNGLREHLLLLNKQGPRLRRLAIYEKAIVRSAAMVDFRHMEQLQQLSFGYTFTPVAVGKVVLQELTDACIPLRWLTITLDIFVSQASSATLDLHLSAFAKKRGPFLNGLSVKTVHSRAEYTSDIYSIRDVLPRTYKVLGQRLKTPRVALLVANMNNKLVERSDSFLDQGDENQNVSSELCDMFLHVGCLHTGSSTCPLRQSQTTPYLPNLSNLRSHRPQDESLGNQTNSGLNPTTRRPLVLQRVLLSNVPMIGLCRKTQRPRSLELVIAANIIHTLKSLSMKDQTRTPNGSLNSKARVSVRLAASNSRNGRVSTPLTRPLRPFPGRRQDYYIVHPEVLPDAARPSTERFDSANDDERRSQHNNERTSEGEERGREDGSVSKDGVDTEDHCVRSQSGEYVTVNQEGDRTVVQWNRIIRTPTPSVYGVGSTLFSTTRAKLSACSDGLGSRLDAVPVKILVKYMTPDQIWVLIGTLGSDRPFQKLLAEDVTFDELWREFRAESTYHTGWKGAEVERTARFRFQLESLENEQDLLKALRYKVQMPVDWDLDWAHAYREFKALDSEEFPFECT</sequence>
<dbReference type="EMBL" id="ML179112">
    <property type="protein sequence ID" value="THU99866.1"/>
    <property type="molecule type" value="Genomic_DNA"/>
</dbReference>
<evidence type="ECO:0000256" key="1">
    <source>
        <dbReference type="SAM" id="MobiDB-lite"/>
    </source>
</evidence>
<feature type="compositionally biased region" description="Polar residues" evidence="1">
    <location>
        <begin position="539"/>
        <end position="551"/>
    </location>
</feature>
<feature type="compositionally biased region" description="Basic and acidic residues" evidence="1">
    <location>
        <begin position="580"/>
        <end position="626"/>
    </location>
</feature>
<proteinExistence type="predicted"/>
<reference evidence="2 3" key="1">
    <citation type="journal article" date="2019" name="Nat. Ecol. Evol.">
        <title>Megaphylogeny resolves global patterns of mushroom evolution.</title>
        <authorList>
            <person name="Varga T."/>
            <person name="Krizsan K."/>
            <person name="Foldi C."/>
            <person name="Dima B."/>
            <person name="Sanchez-Garcia M."/>
            <person name="Sanchez-Ramirez S."/>
            <person name="Szollosi G.J."/>
            <person name="Szarkandi J.G."/>
            <person name="Papp V."/>
            <person name="Albert L."/>
            <person name="Andreopoulos W."/>
            <person name="Angelini C."/>
            <person name="Antonin V."/>
            <person name="Barry K.W."/>
            <person name="Bougher N.L."/>
            <person name="Buchanan P."/>
            <person name="Buyck B."/>
            <person name="Bense V."/>
            <person name="Catcheside P."/>
            <person name="Chovatia M."/>
            <person name="Cooper J."/>
            <person name="Damon W."/>
            <person name="Desjardin D."/>
            <person name="Finy P."/>
            <person name="Geml J."/>
            <person name="Haridas S."/>
            <person name="Hughes K."/>
            <person name="Justo A."/>
            <person name="Karasinski D."/>
            <person name="Kautmanova I."/>
            <person name="Kiss B."/>
            <person name="Kocsube S."/>
            <person name="Kotiranta H."/>
            <person name="LaButti K.M."/>
            <person name="Lechner B.E."/>
            <person name="Liimatainen K."/>
            <person name="Lipzen A."/>
            <person name="Lukacs Z."/>
            <person name="Mihaltcheva S."/>
            <person name="Morgado L.N."/>
            <person name="Niskanen T."/>
            <person name="Noordeloos M.E."/>
            <person name="Ohm R.A."/>
            <person name="Ortiz-Santana B."/>
            <person name="Ovrebo C."/>
            <person name="Racz N."/>
            <person name="Riley R."/>
            <person name="Savchenko A."/>
            <person name="Shiryaev A."/>
            <person name="Soop K."/>
            <person name="Spirin V."/>
            <person name="Szebenyi C."/>
            <person name="Tomsovsky M."/>
            <person name="Tulloss R.E."/>
            <person name="Uehling J."/>
            <person name="Grigoriev I.V."/>
            <person name="Vagvolgyi C."/>
            <person name="Papp T."/>
            <person name="Martin F.M."/>
            <person name="Miettinen O."/>
            <person name="Hibbett D.S."/>
            <person name="Nagy L.G."/>
        </authorList>
    </citation>
    <scope>NUCLEOTIDE SEQUENCE [LARGE SCALE GENOMIC DNA]</scope>
    <source>
        <strain evidence="2 3">CBS 962.96</strain>
    </source>
</reference>
<name>A0A4S8MBL6_DENBC</name>
<feature type="compositionally biased region" description="Polar residues" evidence="1">
    <location>
        <begin position="457"/>
        <end position="469"/>
    </location>
</feature>
<dbReference type="Proteomes" id="UP000297245">
    <property type="component" value="Unassembled WGS sequence"/>
</dbReference>
<protein>
    <recommendedName>
        <fullName evidence="4">F-box domain-containing protein</fullName>
    </recommendedName>
</protein>
<accession>A0A4S8MBL6</accession>
<evidence type="ECO:0000313" key="2">
    <source>
        <dbReference type="EMBL" id="THU99866.1"/>
    </source>
</evidence>
<organism evidence="2 3">
    <name type="scientific">Dendrothele bispora (strain CBS 962.96)</name>
    <dbReference type="NCBI Taxonomy" id="1314807"/>
    <lineage>
        <taxon>Eukaryota</taxon>
        <taxon>Fungi</taxon>
        <taxon>Dikarya</taxon>
        <taxon>Basidiomycota</taxon>
        <taxon>Agaricomycotina</taxon>
        <taxon>Agaricomycetes</taxon>
        <taxon>Agaricomycetidae</taxon>
        <taxon>Agaricales</taxon>
        <taxon>Agaricales incertae sedis</taxon>
        <taxon>Dendrothele</taxon>
    </lineage>
</organism>
<evidence type="ECO:0008006" key="4">
    <source>
        <dbReference type="Google" id="ProtNLM"/>
    </source>
</evidence>
<keyword evidence="3" id="KW-1185">Reference proteome</keyword>
<evidence type="ECO:0000313" key="3">
    <source>
        <dbReference type="Proteomes" id="UP000297245"/>
    </source>
</evidence>